<dbReference type="AlphaFoldDB" id="A0A2P2J2S2"/>
<dbReference type="EMBL" id="GGEC01007311">
    <property type="protein sequence ID" value="MBW87794.1"/>
    <property type="molecule type" value="Transcribed_RNA"/>
</dbReference>
<accession>A0A2P2J2S2</accession>
<reference evidence="2" key="1">
    <citation type="submission" date="2018-02" db="EMBL/GenBank/DDBJ databases">
        <title>Rhizophora mucronata_Transcriptome.</title>
        <authorList>
            <person name="Meera S.P."/>
            <person name="Sreeshan A."/>
            <person name="Augustine A."/>
        </authorList>
    </citation>
    <scope>NUCLEOTIDE SEQUENCE</scope>
    <source>
        <tissue evidence="2">Leaf</tissue>
    </source>
</reference>
<keyword evidence="1" id="KW-1133">Transmembrane helix</keyword>
<protein>
    <submittedName>
        <fullName evidence="2">Uncharacterized protein</fullName>
    </submittedName>
</protein>
<evidence type="ECO:0000256" key="1">
    <source>
        <dbReference type="SAM" id="Phobius"/>
    </source>
</evidence>
<sequence>MPFILMTLSCECFGCKAAEFGRTASARKCTCYFILLFFFFPLIVFENDHQQLNYK</sequence>
<keyword evidence="1" id="KW-0472">Membrane</keyword>
<evidence type="ECO:0000313" key="2">
    <source>
        <dbReference type="EMBL" id="MBW87794.1"/>
    </source>
</evidence>
<keyword evidence="1" id="KW-0812">Transmembrane</keyword>
<proteinExistence type="predicted"/>
<organism evidence="2">
    <name type="scientific">Rhizophora mucronata</name>
    <name type="common">Asiatic mangrove</name>
    <dbReference type="NCBI Taxonomy" id="61149"/>
    <lineage>
        <taxon>Eukaryota</taxon>
        <taxon>Viridiplantae</taxon>
        <taxon>Streptophyta</taxon>
        <taxon>Embryophyta</taxon>
        <taxon>Tracheophyta</taxon>
        <taxon>Spermatophyta</taxon>
        <taxon>Magnoliopsida</taxon>
        <taxon>eudicotyledons</taxon>
        <taxon>Gunneridae</taxon>
        <taxon>Pentapetalae</taxon>
        <taxon>rosids</taxon>
        <taxon>fabids</taxon>
        <taxon>Malpighiales</taxon>
        <taxon>Rhizophoraceae</taxon>
        <taxon>Rhizophora</taxon>
    </lineage>
</organism>
<feature type="transmembrane region" description="Helical" evidence="1">
    <location>
        <begin position="24"/>
        <end position="45"/>
    </location>
</feature>
<name>A0A2P2J2S2_RHIMU</name>